<keyword evidence="4" id="KW-0408">Iron</keyword>
<dbReference type="Proteomes" id="UP001501195">
    <property type="component" value="Unassembled WGS sequence"/>
</dbReference>
<keyword evidence="5" id="KW-0411">Iron-sulfur</keyword>
<evidence type="ECO:0000256" key="4">
    <source>
        <dbReference type="ARBA" id="ARBA00023004"/>
    </source>
</evidence>
<dbReference type="InterPro" id="IPR017941">
    <property type="entry name" value="Rieske_2Fe-2S"/>
</dbReference>
<evidence type="ECO:0000256" key="1">
    <source>
        <dbReference type="ARBA" id="ARBA00022714"/>
    </source>
</evidence>
<organism evidence="8 9">
    <name type="scientific">Kineococcus glutinatus</name>
    <dbReference type="NCBI Taxonomy" id="1070872"/>
    <lineage>
        <taxon>Bacteria</taxon>
        <taxon>Bacillati</taxon>
        <taxon>Actinomycetota</taxon>
        <taxon>Actinomycetes</taxon>
        <taxon>Kineosporiales</taxon>
        <taxon>Kineosporiaceae</taxon>
        <taxon>Kineococcus</taxon>
    </lineage>
</organism>
<dbReference type="CDD" id="cd03467">
    <property type="entry name" value="Rieske"/>
    <property type="match status" value="1"/>
</dbReference>
<dbReference type="PANTHER" id="PTHR21266">
    <property type="entry name" value="IRON-SULFUR DOMAIN CONTAINING PROTEIN"/>
    <property type="match status" value="1"/>
</dbReference>
<evidence type="ECO:0000256" key="6">
    <source>
        <dbReference type="SAM" id="MobiDB-lite"/>
    </source>
</evidence>
<protein>
    <recommendedName>
        <fullName evidence="7">Rieske domain-containing protein</fullName>
    </recommendedName>
</protein>
<dbReference type="PANTHER" id="PTHR21266:SF60">
    <property type="entry name" value="3-KETOSTEROID-9-ALPHA-MONOOXYGENASE, OXYGENASE COMPONENT"/>
    <property type="match status" value="1"/>
</dbReference>
<name>A0ABP9HID3_9ACTN</name>
<gene>
    <name evidence="8" type="ORF">GCM10023225_11430</name>
</gene>
<dbReference type="Pfam" id="PF09990">
    <property type="entry name" value="DUF2231"/>
    <property type="match status" value="1"/>
</dbReference>
<feature type="region of interest" description="Disordered" evidence="6">
    <location>
        <begin position="1"/>
        <end position="27"/>
    </location>
</feature>
<evidence type="ECO:0000259" key="7">
    <source>
        <dbReference type="PROSITE" id="PS51296"/>
    </source>
</evidence>
<dbReference type="EMBL" id="BAABIL010000141">
    <property type="protein sequence ID" value="GAA4971308.1"/>
    <property type="molecule type" value="Genomic_DNA"/>
</dbReference>
<reference evidence="9" key="1">
    <citation type="journal article" date="2019" name="Int. J. Syst. Evol. Microbiol.">
        <title>The Global Catalogue of Microorganisms (GCM) 10K type strain sequencing project: providing services to taxonomists for standard genome sequencing and annotation.</title>
        <authorList>
            <consortium name="The Broad Institute Genomics Platform"/>
            <consortium name="The Broad Institute Genome Sequencing Center for Infectious Disease"/>
            <person name="Wu L."/>
            <person name="Ma J."/>
        </authorList>
    </citation>
    <scope>NUCLEOTIDE SEQUENCE [LARGE SCALE GENOMIC DNA]</scope>
    <source>
        <strain evidence="9">JCM 18126</strain>
    </source>
</reference>
<proteinExistence type="predicted"/>
<dbReference type="SUPFAM" id="SSF50022">
    <property type="entry name" value="ISP domain"/>
    <property type="match status" value="1"/>
</dbReference>
<comment type="caution">
    <text evidence="8">The sequence shown here is derived from an EMBL/GenBank/DDBJ whole genome shotgun (WGS) entry which is preliminary data.</text>
</comment>
<feature type="domain" description="Rieske" evidence="7">
    <location>
        <begin position="215"/>
        <end position="315"/>
    </location>
</feature>
<dbReference type="InterPro" id="IPR036922">
    <property type="entry name" value="Rieske_2Fe-2S_sf"/>
</dbReference>
<feature type="compositionally biased region" description="Polar residues" evidence="6">
    <location>
        <begin position="14"/>
        <end position="26"/>
    </location>
</feature>
<keyword evidence="1" id="KW-0001">2Fe-2S</keyword>
<dbReference type="Gene3D" id="2.102.10.10">
    <property type="entry name" value="Rieske [2Fe-2S] iron-sulphur domain"/>
    <property type="match status" value="1"/>
</dbReference>
<keyword evidence="2" id="KW-0479">Metal-binding</keyword>
<dbReference type="InterPro" id="IPR050584">
    <property type="entry name" value="Cholesterol_7-desaturase"/>
</dbReference>
<accession>A0ABP9HID3</accession>
<keyword evidence="9" id="KW-1185">Reference proteome</keyword>
<evidence type="ECO:0000313" key="9">
    <source>
        <dbReference type="Proteomes" id="UP001501195"/>
    </source>
</evidence>
<evidence type="ECO:0000256" key="5">
    <source>
        <dbReference type="ARBA" id="ARBA00023014"/>
    </source>
</evidence>
<dbReference type="InterPro" id="IPR019251">
    <property type="entry name" value="DUF2231_TM"/>
</dbReference>
<keyword evidence="3" id="KW-0560">Oxidoreductase</keyword>
<sequence length="323" mass="33998">MRFGRALSGHHRGVTTTTSTDRSGSASPIGDWIDRLSELTVLDPVAEKVRDLVHRAVPSPALRDVLHGVPLGHPAHPVMAMVPIGTWLSSAVLDVVDSVAPSPARTSVSVLLAGIGAVAVAPTATAGLVDWADLHSDQQRIGLVHAATNEVALVLVGVGLVQHARGRQASGRRWRLAGVLTSSLGAVIGGHLATRWAVGANHVEDVPHRAPQDWQPMMPLVELVAGAPVRGRCGDVDVVLVRRRDGEVTVLADRCAHLGGPLHQGPVETVRGRECIVCPWHGSAFELESGSVVRGPSVAHQARFDVRVVDGVVQARVVTVPEA</sequence>
<evidence type="ECO:0000256" key="2">
    <source>
        <dbReference type="ARBA" id="ARBA00022723"/>
    </source>
</evidence>
<dbReference type="PROSITE" id="PS51296">
    <property type="entry name" value="RIESKE"/>
    <property type="match status" value="1"/>
</dbReference>
<dbReference type="Pfam" id="PF00355">
    <property type="entry name" value="Rieske"/>
    <property type="match status" value="1"/>
</dbReference>
<evidence type="ECO:0000313" key="8">
    <source>
        <dbReference type="EMBL" id="GAA4971308.1"/>
    </source>
</evidence>
<evidence type="ECO:0000256" key="3">
    <source>
        <dbReference type="ARBA" id="ARBA00023002"/>
    </source>
</evidence>